<dbReference type="PANTHER" id="PTHR42648">
    <property type="entry name" value="TRANSPOSASE, PUTATIVE-RELATED"/>
    <property type="match status" value="1"/>
</dbReference>
<gene>
    <name evidence="2" type="ORF">Sango_2741700</name>
</gene>
<organism evidence="2 3">
    <name type="scientific">Sesamum angolense</name>
    <dbReference type="NCBI Taxonomy" id="2727404"/>
    <lineage>
        <taxon>Eukaryota</taxon>
        <taxon>Viridiplantae</taxon>
        <taxon>Streptophyta</taxon>
        <taxon>Embryophyta</taxon>
        <taxon>Tracheophyta</taxon>
        <taxon>Spermatophyta</taxon>
        <taxon>Magnoliopsida</taxon>
        <taxon>eudicotyledons</taxon>
        <taxon>Gunneridae</taxon>
        <taxon>Pentapetalae</taxon>
        <taxon>asterids</taxon>
        <taxon>lamiids</taxon>
        <taxon>Lamiales</taxon>
        <taxon>Pedaliaceae</taxon>
        <taxon>Sesamum</taxon>
    </lineage>
</organism>
<dbReference type="InterPro" id="IPR039537">
    <property type="entry name" value="Retrotran_Ty1/copia-like"/>
</dbReference>
<dbReference type="GO" id="GO:0003676">
    <property type="term" value="F:nucleic acid binding"/>
    <property type="evidence" value="ECO:0007669"/>
    <property type="project" value="InterPro"/>
</dbReference>
<dbReference type="InterPro" id="IPR012337">
    <property type="entry name" value="RNaseH-like_sf"/>
</dbReference>
<feature type="domain" description="Retroviral polymerase SH3-like" evidence="1">
    <location>
        <begin position="271"/>
        <end position="326"/>
    </location>
</feature>
<comment type="caution">
    <text evidence="2">The sequence shown here is derived from an EMBL/GenBank/DDBJ whole genome shotgun (WGS) entry which is preliminary data.</text>
</comment>
<dbReference type="SUPFAM" id="SSF53098">
    <property type="entry name" value="Ribonuclease H-like"/>
    <property type="match status" value="1"/>
</dbReference>
<reference evidence="2" key="1">
    <citation type="submission" date="2020-06" db="EMBL/GenBank/DDBJ databases">
        <authorList>
            <person name="Li T."/>
            <person name="Hu X."/>
            <person name="Zhang T."/>
            <person name="Song X."/>
            <person name="Zhang H."/>
            <person name="Dai N."/>
            <person name="Sheng W."/>
            <person name="Hou X."/>
            <person name="Wei L."/>
        </authorList>
    </citation>
    <scope>NUCLEOTIDE SEQUENCE</scope>
    <source>
        <strain evidence="2">K16</strain>
        <tissue evidence="2">Leaf</tissue>
    </source>
</reference>
<dbReference type="InterPro" id="IPR036397">
    <property type="entry name" value="RNaseH_sf"/>
</dbReference>
<protein>
    <recommendedName>
        <fullName evidence="1">Retroviral polymerase SH3-like domain-containing protein</fullName>
    </recommendedName>
</protein>
<evidence type="ECO:0000259" key="1">
    <source>
        <dbReference type="Pfam" id="PF25597"/>
    </source>
</evidence>
<proteinExistence type="predicted"/>
<keyword evidence="3" id="KW-1185">Reference proteome</keyword>
<dbReference type="Gene3D" id="3.30.420.10">
    <property type="entry name" value="Ribonuclease H-like superfamily/Ribonuclease H"/>
    <property type="match status" value="1"/>
</dbReference>
<reference evidence="2" key="2">
    <citation type="journal article" date="2024" name="Plant">
        <title>Genomic evolution and insights into agronomic trait innovations of Sesamum species.</title>
        <authorList>
            <person name="Miao H."/>
            <person name="Wang L."/>
            <person name="Qu L."/>
            <person name="Liu H."/>
            <person name="Sun Y."/>
            <person name="Le M."/>
            <person name="Wang Q."/>
            <person name="Wei S."/>
            <person name="Zheng Y."/>
            <person name="Lin W."/>
            <person name="Duan Y."/>
            <person name="Cao H."/>
            <person name="Xiong S."/>
            <person name="Wang X."/>
            <person name="Wei L."/>
            <person name="Li C."/>
            <person name="Ma Q."/>
            <person name="Ju M."/>
            <person name="Zhao R."/>
            <person name="Li G."/>
            <person name="Mu C."/>
            <person name="Tian Q."/>
            <person name="Mei H."/>
            <person name="Zhang T."/>
            <person name="Gao T."/>
            <person name="Zhang H."/>
        </authorList>
    </citation>
    <scope>NUCLEOTIDE SEQUENCE</scope>
    <source>
        <strain evidence="2">K16</strain>
    </source>
</reference>
<dbReference type="EMBL" id="JACGWL010000519">
    <property type="protein sequence ID" value="KAK4383804.1"/>
    <property type="molecule type" value="Genomic_DNA"/>
</dbReference>
<dbReference type="InterPro" id="IPR057670">
    <property type="entry name" value="SH3_retrovirus"/>
</dbReference>
<evidence type="ECO:0000313" key="3">
    <source>
        <dbReference type="Proteomes" id="UP001289374"/>
    </source>
</evidence>
<dbReference type="PANTHER" id="PTHR42648:SF27">
    <property type="entry name" value="RNA-DIRECTED DNA POLYMERASE"/>
    <property type="match status" value="1"/>
</dbReference>
<dbReference type="Pfam" id="PF25597">
    <property type="entry name" value="SH3_retrovirus"/>
    <property type="match status" value="1"/>
</dbReference>
<accession>A0AAE1T880</accession>
<dbReference type="Proteomes" id="UP001289374">
    <property type="component" value="Unassembled WGS sequence"/>
</dbReference>
<evidence type="ECO:0000313" key="2">
    <source>
        <dbReference type="EMBL" id="KAK4383804.1"/>
    </source>
</evidence>
<name>A0AAE1T880_9LAMI</name>
<sequence length="410" mass="46106">MFEKWHEDNQKILSIILASMSNGIQKQYGRLDDFSSTMLLISDVNAVPNSRIRYAATKAFFGTKLTEGSSVQNHGVKMLTLVEKLEDLEGEALISKANNKRAGRWKWKKGKGKTIAATAHAPSTPIAPVRIGKGKAKAPGSQGSKANDVLDIGCGAHICNDLWVLHRNRRLNKDEMINKAIALKVIGSDELAISHHLNGVFERRSQTLLDMVQSMMSFTILPLSFWGYALDTRAKFLNMAPSRKITQTPYEIWHDKPASYKYLKVLGSPAHVKRLVGYKLDSRSSLCRFIRYSNETAGYYFYDPSKQKVFVSRNAVFLQKGFPSDSRHDEILLEESGEVSHETLEMPCTPILPIDTALVLRRSARVTQPLDRYGFVDLTSQLDNDPKTYGEAMSDINSDKWLEAMKCKID</sequence>
<dbReference type="AlphaFoldDB" id="A0AAE1T880"/>